<proteinExistence type="inferred from homology"/>
<evidence type="ECO:0000256" key="3">
    <source>
        <dbReference type="ARBA" id="ARBA00022946"/>
    </source>
</evidence>
<keyword evidence="3" id="KW-0809">Transit peptide</keyword>
<dbReference type="Proteomes" id="UP001154078">
    <property type="component" value="Chromosome 5"/>
</dbReference>
<name>A0A9P0B9F0_BRAAE</name>
<dbReference type="PANTHER" id="PTHR21035:SF2">
    <property type="entry name" value="SMALL RIBOSOMAL SUBUNIT PROTEIN MS26"/>
    <property type="match status" value="1"/>
</dbReference>
<protein>
    <recommendedName>
        <fullName evidence="7">Small ribosomal subunit protein mS26</fullName>
    </recommendedName>
    <alternativeName>
        <fullName evidence="8">28S ribosomal protein S26, mitochondrial</fullName>
    </alternativeName>
</protein>
<dbReference type="PANTHER" id="PTHR21035">
    <property type="entry name" value="28S RIBOSOMAL PROTEIN S26, MITOCHONDRIAL"/>
    <property type="match status" value="1"/>
</dbReference>
<evidence type="ECO:0000256" key="2">
    <source>
        <dbReference type="ARBA" id="ARBA00009672"/>
    </source>
</evidence>
<comment type="similarity">
    <text evidence="2">Belongs to the mitochondrion-specific ribosomal protein mS26 family.</text>
</comment>
<evidence type="ECO:0000313" key="11">
    <source>
        <dbReference type="Proteomes" id="UP001154078"/>
    </source>
</evidence>
<evidence type="ECO:0000256" key="4">
    <source>
        <dbReference type="ARBA" id="ARBA00022980"/>
    </source>
</evidence>
<reference evidence="10" key="1">
    <citation type="submission" date="2021-12" db="EMBL/GenBank/DDBJ databases">
        <authorList>
            <person name="King R."/>
        </authorList>
    </citation>
    <scope>NUCLEOTIDE SEQUENCE</scope>
</reference>
<gene>
    <name evidence="10" type="ORF">MELIAE_LOCUS8505</name>
</gene>
<dbReference type="EMBL" id="OV121136">
    <property type="protein sequence ID" value="CAH0557902.1"/>
    <property type="molecule type" value="Genomic_DNA"/>
</dbReference>
<evidence type="ECO:0000256" key="7">
    <source>
        <dbReference type="ARBA" id="ARBA00035138"/>
    </source>
</evidence>
<dbReference type="InterPro" id="IPR026140">
    <property type="entry name" value="Ribosomal_mS26"/>
</dbReference>
<dbReference type="OrthoDB" id="5988811at2759"/>
<keyword evidence="5" id="KW-0496">Mitochondrion</keyword>
<keyword evidence="6" id="KW-0687">Ribonucleoprotein</keyword>
<dbReference type="AlphaFoldDB" id="A0A9P0B9F0"/>
<feature type="coiled-coil region" evidence="9">
    <location>
        <begin position="120"/>
        <end position="168"/>
    </location>
</feature>
<evidence type="ECO:0000313" key="10">
    <source>
        <dbReference type="EMBL" id="CAH0557902.1"/>
    </source>
</evidence>
<keyword evidence="9" id="KW-0175">Coiled coil</keyword>
<feature type="coiled-coil region" evidence="9">
    <location>
        <begin position="1"/>
        <end position="28"/>
    </location>
</feature>
<comment type="subcellular location">
    <subcellularLocation>
        <location evidence="1">Mitochondrion</location>
    </subcellularLocation>
</comment>
<dbReference type="GO" id="GO:0005763">
    <property type="term" value="C:mitochondrial small ribosomal subunit"/>
    <property type="evidence" value="ECO:0007669"/>
    <property type="project" value="InterPro"/>
</dbReference>
<sequence length="218" mass="26363">MFRLTNNLKNLTLSIEELSANYTNLQTVRWQRKPRWLPVAKSKVFRIPKKPETPQEDNLELQRLFNNYRTQIKSLRRHFFYKHHIQFLASEDPEQQRIIFEKDLDRCNKINDKWNAEQKVLREKRAQENLEVELEFARKRIEVENIKREEHKQKTEEYVKKVKEESKEFITAENIDKAIEIALNNPVDYNYALTPSGEKIFGRENNEFEVKEKISVKQ</sequence>
<evidence type="ECO:0000256" key="1">
    <source>
        <dbReference type="ARBA" id="ARBA00004173"/>
    </source>
</evidence>
<evidence type="ECO:0000256" key="9">
    <source>
        <dbReference type="SAM" id="Coils"/>
    </source>
</evidence>
<evidence type="ECO:0000256" key="8">
    <source>
        <dbReference type="ARBA" id="ARBA00035344"/>
    </source>
</evidence>
<keyword evidence="4" id="KW-0689">Ribosomal protein</keyword>
<accession>A0A9P0B9F0</accession>
<keyword evidence="11" id="KW-1185">Reference proteome</keyword>
<evidence type="ECO:0000256" key="6">
    <source>
        <dbReference type="ARBA" id="ARBA00023274"/>
    </source>
</evidence>
<organism evidence="10 11">
    <name type="scientific">Brassicogethes aeneus</name>
    <name type="common">Rape pollen beetle</name>
    <name type="synonym">Meligethes aeneus</name>
    <dbReference type="NCBI Taxonomy" id="1431903"/>
    <lineage>
        <taxon>Eukaryota</taxon>
        <taxon>Metazoa</taxon>
        <taxon>Ecdysozoa</taxon>
        <taxon>Arthropoda</taxon>
        <taxon>Hexapoda</taxon>
        <taxon>Insecta</taxon>
        <taxon>Pterygota</taxon>
        <taxon>Neoptera</taxon>
        <taxon>Endopterygota</taxon>
        <taxon>Coleoptera</taxon>
        <taxon>Polyphaga</taxon>
        <taxon>Cucujiformia</taxon>
        <taxon>Nitidulidae</taxon>
        <taxon>Meligethinae</taxon>
        <taxon>Brassicogethes</taxon>
    </lineage>
</organism>
<evidence type="ECO:0000256" key="5">
    <source>
        <dbReference type="ARBA" id="ARBA00023128"/>
    </source>
</evidence>
<dbReference type="Pfam" id="PF14943">
    <property type="entry name" value="MRP-S26"/>
    <property type="match status" value="1"/>
</dbReference>